<dbReference type="STRING" id="111015.AXF14_02625"/>
<dbReference type="EMBL" id="CP014228">
    <property type="protein sequence ID" value="AMD86695.1"/>
    <property type="molecule type" value="Genomic_DNA"/>
</dbReference>
<evidence type="ECO:0000313" key="2">
    <source>
        <dbReference type="EMBL" id="AMD86695.1"/>
    </source>
</evidence>
<dbReference type="InterPro" id="IPR015421">
    <property type="entry name" value="PyrdxlP-dep_Trfase_major"/>
</dbReference>
<evidence type="ECO:0000259" key="1">
    <source>
        <dbReference type="Pfam" id="PF00155"/>
    </source>
</evidence>
<sequence length="153" mass="16866">MEARTYPLHRYGRWEIDVADVEEQLDDADGSPVRAFIVINPNNPTGSYVTADDYARLVAICRRHGLPLIADEVFLDHELAACPDRVRVTGRDDVLTFSLDGLSKRLAAPHAKLAWIEVSGPAEEVAAVERRLDAVADAYLPLSRLVVTSLCVV</sequence>
<feature type="domain" description="Aminotransferase class I/classII large" evidence="1">
    <location>
        <begin position="2"/>
        <end position="138"/>
    </location>
</feature>
<dbReference type="InterPro" id="IPR004839">
    <property type="entry name" value="Aminotransferase_I/II_large"/>
</dbReference>
<dbReference type="Pfam" id="PF00155">
    <property type="entry name" value="Aminotran_1_2"/>
    <property type="match status" value="1"/>
</dbReference>
<dbReference type="Proteomes" id="UP000065220">
    <property type="component" value="Chromosome"/>
</dbReference>
<reference evidence="3" key="1">
    <citation type="submission" date="2016-02" db="EMBL/GenBank/DDBJ databases">
        <authorList>
            <person name="Holder M.E."/>
            <person name="Ajami N.J."/>
            <person name="Petrosino J.F."/>
        </authorList>
    </citation>
    <scope>NUCLEOTIDE SEQUENCE [LARGE SCALE GENOMIC DNA]</scope>
    <source>
        <strain evidence="3">CCUG 36733</strain>
    </source>
</reference>
<proteinExistence type="predicted"/>
<dbReference type="GO" id="GO:0030170">
    <property type="term" value="F:pyridoxal phosphate binding"/>
    <property type="evidence" value="ECO:0007669"/>
    <property type="project" value="InterPro"/>
</dbReference>
<dbReference type="PANTHER" id="PTHR45744">
    <property type="entry name" value="TYROSINE AMINOTRANSFERASE"/>
    <property type="match status" value="1"/>
</dbReference>
<dbReference type="PANTHER" id="PTHR45744:SF2">
    <property type="entry name" value="TYROSINE AMINOTRANSFERASE"/>
    <property type="match status" value="1"/>
</dbReference>
<dbReference type="InterPro" id="IPR015424">
    <property type="entry name" value="PyrdxlP-dep_Trfase"/>
</dbReference>
<protein>
    <recommendedName>
        <fullName evidence="1">Aminotransferase class I/classII large domain-containing protein</fullName>
    </recommendedName>
</protein>
<gene>
    <name evidence="2" type="ORF">AXF14_02625</name>
</gene>
<dbReference type="SUPFAM" id="SSF53383">
    <property type="entry name" value="PLP-dependent transferases"/>
    <property type="match status" value="1"/>
</dbReference>
<keyword evidence="3" id="KW-1185">Reference proteome</keyword>
<dbReference type="Gene3D" id="3.40.640.10">
    <property type="entry name" value="Type I PLP-dependent aspartate aminotransferase-like (Major domain)"/>
    <property type="match status" value="1"/>
</dbReference>
<name>A0A0X8JD42_ACTRD</name>
<accession>A0A0X8JD42</accession>
<dbReference type="AlphaFoldDB" id="A0A0X8JD42"/>
<dbReference type="KEGG" id="ard:AXF14_02625"/>
<evidence type="ECO:0000313" key="3">
    <source>
        <dbReference type="Proteomes" id="UP000065220"/>
    </source>
</evidence>
<organism evidence="2 3">
    <name type="scientific">Actinomyces radicidentis</name>
    <dbReference type="NCBI Taxonomy" id="111015"/>
    <lineage>
        <taxon>Bacteria</taxon>
        <taxon>Bacillati</taxon>
        <taxon>Actinomycetota</taxon>
        <taxon>Actinomycetes</taxon>
        <taxon>Actinomycetales</taxon>
        <taxon>Actinomycetaceae</taxon>
        <taxon>Actinomyces</taxon>
    </lineage>
</organism>